<proteinExistence type="predicted"/>
<protein>
    <submittedName>
        <fullName evidence="3">Protein GrpE</fullName>
    </submittedName>
</protein>
<feature type="compositionally biased region" description="Basic and acidic residues" evidence="1">
    <location>
        <begin position="77"/>
        <end position="114"/>
    </location>
</feature>
<feature type="region of interest" description="Disordered" evidence="1">
    <location>
        <begin position="394"/>
        <end position="427"/>
    </location>
</feature>
<dbReference type="Proteomes" id="UP001219518">
    <property type="component" value="Unassembled WGS sequence"/>
</dbReference>
<dbReference type="Pfam" id="PF20209">
    <property type="entry name" value="DUF6570"/>
    <property type="match status" value="1"/>
</dbReference>
<feature type="compositionally biased region" description="Basic and acidic residues" evidence="1">
    <location>
        <begin position="54"/>
        <end position="64"/>
    </location>
</feature>
<dbReference type="EMBL" id="JAHWGI010000844">
    <property type="protein sequence ID" value="KAK3918042.1"/>
    <property type="molecule type" value="Genomic_DNA"/>
</dbReference>
<gene>
    <name evidence="3" type="ORF">KUF71_007422</name>
</gene>
<organism evidence="3 4">
    <name type="scientific">Frankliniella fusca</name>
    <dbReference type="NCBI Taxonomy" id="407009"/>
    <lineage>
        <taxon>Eukaryota</taxon>
        <taxon>Metazoa</taxon>
        <taxon>Ecdysozoa</taxon>
        <taxon>Arthropoda</taxon>
        <taxon>Hexapoda</taxon>
        <taxon>Insecta</taxon>
        <taxon>Pterygota</taxon>
        <taxon>Neoptera</taxon>
        <taxon>Paraneoptera</taxon>
        <taxon>Thysanoptera</taxon>
        <taxon>Terebrantia</taxon>
        <taxon>Thripoidea</taxon>
        <taxon>Thripidae</taxon>
        <taxon>Frankliniella</taxon>
    </lineage>
</organism>
<name>A0AAE1HAY6_9NEOP</name>
<accession>A0AAE1HAY6</accession>
<feature type="region of interest" description="Disordered" evidence="1">
    <location>
        <begin position="1"/>
        <end position="150"/>
    </location>
</feature>
<reference evidence="3" key="2">
    <citation type="journal article" date="2023" name="BMC Genomics">
        <title>Pest status, molecular evolution, and epigenetic factors derived from the genome assembly of Frankliniella fusca, a thysanopteran phytovirus vector.</title>
        <authorList>
            <person name="Catto M.A."/>
            <person name="Labadie P.E."/>
            <person name="Jacobson A.L."/>
            <person name="Kennedy G.G."/>
            <person name="Srinivasan R."/>
            <person name="Hunt B.G."/>
        </authorList>
    </citation>
    <scope>NUCLEOTIDE SEQUENCE</scope>
    <source>
        <strain evidence="3">PL_HMW_Pooled</strain>
    </source>
</reference>
<evidence type="ECO:0000313" key="4">
    <source>
        <dbReference type="Proteomes" id="UP001219518"/>
    </source>
</evidence>
<feature type="compositionally biased region" description="Basic and acidic residues" evidence="1">
    <location>
        <begin position="14"/>
        <end position="43"/>
    </location>
</feature>
<dbReference type="InterPro" id="IPR046700">
    <property type="entry name" value="DUF6570"/>
</dbReference>
<feature type="domain" description="DUF6570" evidence="2">
    <location>
        <begin position="256"/>
        <end position="380"/>
    </location>
</feature>
<evidence type="ECO:0000313" key="3">
    <source>
        <dbReference type="EMBL" id="KAK3918042.1"/>
    </source>
</evidence>
<feature type="compositionally biased region" description="Low complexity" evidence="1">
    <location>
        <begin position="405"/>
        <end position="417"/>
    </location>
</feature>
<keyword evidence="4" id="KW-1185">Reference proteome</keyword>
<sequence length="491" mass="53180">MPKRSKSAAAKAKAKADANKRARERETDEERDARLEREAEQRARARQQATPEEVEQRRADDAQRHASARQHATPEQAEARRVVDAVRHGLARRDATPEQARARRAQDADRHAASREQQSPEARDEARALGAARHANDRLLQTPEAADERRARAAAHMLDVREAQTAERAVHNNVQRMLRRRAVNFDVAEDGGEGQAQGAAGPGAAAAAAGAAAARPATLEELFDATMAALSMNVCPNCRRAVMTERGELAPGCRGGRCRKVSADNLMDPGEVPAELQGLTYIEQQLIARVHPVVSVNKVRGGQYGYSGNIINFPQDVQGLASTLPHRLADLTSLITVRTQGAEGHVDFKVRAGRVRAALVWLKHHHRYYRDVEISEENLNELPDDGDAFLQVRGIDEHPRPPPAAAAGAAPGAAAAPPGGGPAEGPQAEEVEAGVHVTCMPMVQPVHQDDQVAARVNWPTIGQLAVNEFTTDGYITMAYPTLFPYMAGPIT</sequence>
<reference evidence="3" key="1">
    <citation type="submission" date="2021-07" db="EMBL/GenBank/DDBJ databases">
        <authorList>
            <person name="Catto M.A."/>
            <person name="Jacobson A."/>
            <person name="Kennedy G."/>
            <person name="Labadie P."/>
            <person name="Hunt B.G."/>
            <person name="Srinivasan R."/>
        </authorList>
    </citation>
    <scope>NUCLEOTIDE SEQUENCE</scope>
    <source>
        <strain evidence="3">PL_HMW_Pooled</strain>
        <tissue evidence="3">Head</tissue>
    </source>
</reference>
<dbReference type="AlphaFoldDB" id="A0AAE1HAY6"/>
<evidence type="ECO:0000256" key="1">
    <source>
        <dbReference type="SAM" id="MobiDB-lite"/>
    </source>
</evidence>
<evidence type="ECO:0000259" key="2">
    <source>
        <dbReference type="Pfam" id="PF20209"/>
    </source>
</evidence>
<comment type="caution">
    <text evidence="3">The sequence shown here is derived from an EMBL/GenBank/DDBJ whole genome shotgun (WGS) entry which is preliminary data.</text>
</comment>